<dbReference type="Pfam" id="PF00264">
    <property type="entry name" value="Tyrosinase"/>
    <property type="match status" value="1"/>
</dbReference>
<dbReference type="PANTHER" id="PTHR11474:SF126">
    <property type="entry name" value="TYROSINASE-LIKE PROTEIN TYR-1-RELATED"/>
    <property type="match status" value="1"/>
</dbReference>
<dbReference type="InterPro" id="IPR008922">
    <property type="entry name" value="Di-copper_centre_dom_sf"/>
</dbReference>
<keyword evidence="1" id="KW-0479">Metal-binding</keyword>
<dbReference type="InterPro" id="IPR050316">
    <property type="entry name" value="Tyrosinase/Hemocyanin"/>
</dbReference>
<reference evidence="4" key="2">
    <citation type="submission" date="2023-06" db="EMBL/GenBank/DDBJ databases">
        <authorList>
            <consortium name="Lawrence Berkeley National Laboratory"/>
            <person name="Haridas S."/>
            <person name="Hensen N."/>
            <person name="Bonometti L."/>
            <person name="Westerberg I."/>
            <person name="Brannstrom I.O."/>
            <person name="Guillou S."/>
            <person name="Cros-Aarteil S."/>
            <person name="Calhoun S."/>
            <person name="Kuo A."/>
            <person name="Mondo S."/>
            <person name="Pangilinan J."/>
            <person name="Riley R."/>
            <person name="Labutti K."/>
            <person name="Andreopoulos B."/>
            <person name="Lipzen A."/>
            <person name="Chen C."/>
            <person name="Yanf M."/>
            <person name="Daum C."/>
            <person name="Ng V."/>
            <person name="Clum A."/>
            <person name="Steindorff A."/>
            <person name="Ohm R."/>
            <person name="Martin F."/>
            <person name="Silar P."/>
            <person name="Natvig D."/>
            <person name="Lalanne C."/>
            <person name="Gautier V."/>
            <person name="Ament-Velasquez S.L."/>
            <person name="Kruys A."/>
            <person name="Hutchinson M.I."/>
            <person name="Powell A.J."/>
            <person name="Barry K."/>
            <person name="Miller A.N."/>
            <person name="Grigoriev I.V."/>
            <person name="Debuchy R."/>
            <person name="Gladieux P."/>
            <person name="Thoren M.H."/>
            <person name="Johannesson H."/>
        </authorList>
    </citation>
    <scope>NUCLEOTIDE SEQUENCE</scope>
    <source>
        <strain evidence="4">CBS 955.72</strain>
    </source>
</reference>
<dbReference type="Proteomes" id="UP001275084">
    <property type="component" value="Unassembled WGS sequence"/>
</dbReference>
<evidence type="ECO:0000259" key="3">
    <source>
        <dbReference type="PROSITE" id="PS00498"/>
    </source>
</evidence>
<accession>A0AAJ0MA78</accession>
<comment type="caution">
    <text evidence="4">The sequence shown here is derived from an EMBL/GenBank/DDBJ whole genome shotgun (WGS) entry which is preliminary data.</text>
</comment>
<protein>
    <recommendedName>
        <fullName evidence="3">Tyrosinase copper-binding domain-containing protein</fullName>
    </recommendedName>
</protein>
<dbReference type="GO" id="GO:0016491">
    <property type="term" value="F:oxidoreductase activity"/>
    <property type="evidence" value="ECO:0007669"/>
    <property type="project" value="InterPro"/>
</dbReference>
<dbReference type="InterPro" id="IPR002227">
    <property type="entry name" value="Tyrosinase_Cu-bd"/>
</dbReference>
<proteinExistence type="predicted"/>
<dbReference type="SUPFAM" id="SSF48056">
    <property type="entry name" value="Di-copper centre-containing domain"/>
    <property type="match status" value="1"/>
</dbReference>
<dbReference type="Gene3D" id="1.10.1280.10">
    <property type="entry name" value="Di-copper center containing domain from catechol oxidase"/>
    <property type="match status" value="1"/>
</dbReference>
<dbReference type="GO" id="GO:0046872">
    <property type="term" value="F:metal ion binding"/>
    <property type="evidence" value="ECO:0007669"/>
    <property type="project" value="UniProtKB-KW"/>
</dbReference>
<gene>
    <name evidence="4" type="ORF">B0T25DRAFT_505972</name>
</gene>
<evidence type="ECO:0000313" key="5">
    <source>
        <dbReference type="Proteomes" id="UP001275084"/>
    </source>
</evidence>
<dbReference type="AlphaFoldDB" id="A0AAJ0MA78"/>
<evidence type="ECO:0000313" key="4">
    <source>
        <dbReference type="EMBL" id="KAK3345890.1"/>
    </source>
</evidence>
<dbReference type="PANTHER" id="PTHR11474">
    <property type="entry name" value="TYROSINASE FAMILY MEMBER"/>
    <property type="match status" value="1"/>
</dbReference>
<dbReference type="PROSITE" id="PS00498">
    <property type="entry name" value="TYROSINASE_2"/>
    <property type="match status" value="1"/>
</dbReference>
<evidence type="ECO:0000256" key="2">
    <source>
        <dbReference type="ARBA" id="ARBA00023008"/>
    </source>
</evidence>
<organism evidence="4 5">
    <name type="scientific">Lasiosphaeria hispida</name>
    <dbReference type="NCBI Taxonomy" id="260671"/>
    <lineage>
        <taxon>Eukaryota</taxon>
        <taxon>Fungi</taxon>
        <taxon>Dikarya</taxon>
        <taxon>Ascomycota</taxon>
        <taxon>Pezizomycotina</taxon>
        <taxon>Sordariomycetes</taxon>
        <taxon>Sordariomycetidae</taxon>
        <taxon>Sordariales</taxon>
        <taxon>Lasiosphaeriaceae</taxon>
        <taxon>Lasiosphaeria</taxon>
    </lineage>
</organism>
<keyword evidence="5" id="KW-1185">Reference proteome</keyword>
<sequence>MIVRGRLTSAERSSYIRATVCLTRRPAKHGIPEARTLWDELQYIHIYQSAYIHFVGAFLPWHRYYLAVHAALLRRECNYKGRMPYWDQVHDLPNLRGASVFDPRTGFGGDGVGPDLCVADGPFANLRLRFTEDLAANQPGYCLSRNMSECLFANTATANVDACQRAGSFEEAWNCLEAKPHIAGHWGIGGTMSNPHTSPGDPLFFLHHTWIDLQWWSWQSQDPPTRLSQVGGVNVPSGDGGPPQPGGLVLNTVLTDYFDDGGGAVTTLNHRLWSAGILPNATIGEVMDLGGSLVCAEYV</sequence>
<dbReference type="EMBL" id="JAUIQD010000006">
    <property type="protein sequence ID" value="KAK3345890.1"/>
    <property type="molecule type" value="Genomic_DNA"/>
</dbReference>
<reference evidence="4" key="1">
    <citation type="journal article" date="2023" name="Mol. Phylogenet. Evol.">
        <title>Genome-scale phylogeny and comparative genomics of the fungal order Sordariales.</title>
        <authorList>
            <person name="Hensen N."/>
            <person name="Bonometti L."/>
            <person name="Westerberg I."/>
            <person name="Brannstrom I.O."/>
            <person name="Guillou S."/>
            <person name="Cros-Aarteil S."/>
            <person name="Calhoun S."/>
            <person name="Haridas S."/>
            <person name="Kuo A."/>
            <person name="Mondo S."/>
            <person name="Pangilinan J."/>
            <person name="Riley R."/>
            <person name="LaButti K."/>
            <person name="Andreopoulos B."/>
            <person name="Lipzen A."/>
            <person name="Chen C."/>
            <person name="Yan M."/>
            <person name="Daum C."/>
            <person name="Ng V."/>
            <person name="Clum A."/>
            <person name="Steindorff A."/>
            <person name="Ohm R.A."/>
            <person name="Martin F."/>
            <person name="Silar P."/>
            <person name="Natvig D.O."/>
            <person name="Lalanne C."/>
            <person name="Gautier V."/>
            <person name="Ament-Velasquez S.L."/>
            <person name="Kruys A."/>
            <person name="Hutchinson M.I."/>
            <person name="Powell A.J."/>
            <person name="Barry K."/>
            <person name="Miller A.N."/>
            <person name="Grigoriev I.V."/>
            <person name="Debuchy R."/>
            <person name="Gladieux P."/>
            <person name="Hiltunen Thoren M."/>
            <person name="Johannesson H."/>
        </authorList>
    </citation>
    <scope>NUCLEOTIDE SEQUENCE</scope>
    <source>
        <strain evidence="4">CBS 955.72</strain>
    </source>
</reference>
<feature type="domain" description="Tyrosinase copper-binding" evidence="3">
    <location>
        <begin position="201"/>
        <end position="212"/>
    </location>
</feature>
<keyword evidence="2" id="KW-0186">Copper</keyword>
<name>A0AAJ0MA78_9PEZI</name>
<evidence type="ECO:0000256" key="1">
    <source>
        <dbReference type="ARBA" id="ARBA00022723"/>
    </source>
</evidence>
<dbReference type="PRINTS" id="PR00092">
    <property type="entry name" value="TYROSINASE"/>
</dbReference>